<dbReference type="InParanoid" id="E4X9Q0"/>
<feature type="compositionally biased region" description="Acidic residues" evidence="10">
    <location>
        <begin position="73"/>
        <end position="82"/>
    </location>
</feature>
<sequence>MGMDTDTIGPVIQTETPLVHDDHVGDALNPVSNSDSKLESPNETSVEQDKDMNSDDSAITSSDSDQNSQNSDTSEENDESEFEETKPEVKCVPKSEETVEEKPKALKKKRGRKRKAVDEEVANSDSDSDGERRDASPRKKRGRKKNTKKTVELDENGQPIKKKRGRKPKPKAEKPPKEEEPDTRHKLRKIIEVNSLAEETVKAEQDEKDRRQRLIEIEKEEEAKLKDDSLKNESDDLILQHKPRVCVDGRIARRLKEHQNGGVKFMYANMVERVDRANSSEGQGCILAHCMGLGKTIQTLSFLQAVMCSKDLDMCRKVLILCPMNTLHNWLRELHEWLDELERPELACYSLNDSPTPKERVQELQRWHENGGIMVMGYDMYRMLATGSRTRVPKYKKAQKATLLDPGPDIIICDEGHLLKNSEAAIAKVLSKIRTKRRCVLTGTPVQNNLIEYHCMASFVKPNLLGTLKEFRNRFVNPILNGQHADSTSYDVTIMKRRAHVLHNLLSGCVQRKDYHVLAKHLPEKYEYIISVRLTSFQQELYKFYLDNVSNKGEKIENQNGRGVSGLFADYQNLMRVWTHPKLLETHSLKREFADLFVEHEEAESDLEELAKNINSEDEQIAILEDGDPGLDSTDEDGSDKFNFGEDAPLYEPEEPVKKLSRSERRKKRNDDKLRGAEEDEDIGEFQTLESAQRSKLEWWGKLSKDVDLNGLHHSSKIQVLLELMRVCELRGEKLLVFSQSLMSLDLIEEFLDQCTALVDQGLPSPAGSGKWIKNEDYFRMDGATSGGKRHEFIGAFNDPLNMRSRLFIISTKAGCLGVNLVAATRVVIFDASWNPTHDIQSIFRVYRIGQTKPVFIYRLVAQGTMEEKVYRRQVQKQGLAQRVLDEQQVGRFFSSGDLKELYMFECESTPEAEDDGGKRFKKPKDGVFADLLFQGSWARRVSKYHEHDSLLDHIESEELSQEERAAAWAEYEAERTNGYNYHMQNQQVQQQLVLKQHREERQRHLLLKQTADQKRKDQIAKKSQPATTSASSLTGLNALSQIIGATQEFQNSMNQLNALQQVVIQRHTELEQAKEEAEQAGAGDTSLDSMSTEDLVEKMASTSIYAALSRDELRKIAAAALSETQKQRDRAQKKLQDAYSNYTMVQQTFQLQVMVLINANPQLAPIYLSQLTGQTQQMADEGKNVPAKVIEKLMKAQQRK</sequence>
<feature type="compositionally biased region" description="Polar residues" evidence="10">
    <location>
        <begin position="30"/>
        <end position="45"/>
    </location>
</feature>
<dbReference type="InterPro" id="IPR049730">
    <property type="entry name" value="SNF2/RAD54-like_C"/>
</dbReference>
<evidence type="ECO:0000256" key="10">
    <source>
        <dbReference type="SAM" id="MobiDB-lite"/>
    </source>
</evidence>
<evidence type="ECO:0000256" key="7">
    <source>
        <dbReference type="ARBA" id="ARBA00023125"/>
    </source>
</evidence>
<dbReference type="CDD" id="cd18793">
    <property type="entry name" value="SF2_C_SNF"/>
    <property type="match status" value="1"/>
</dbReference>
<feature type="compositionally biased region" description="Acidic residues" evidence="10">
    <location>
        <begin position="625"/>
        <end position="638"/>
    </location>
</feature>
<evidence type="ECO:0000256" key="6">
    <source>
        <dbReference type="ARBA" id="ARBA00022840"/>
    </source>
</evidence>
<dbReference type="PROSITE" id="PS51194">
    <property type="entry name" value="HELICASE_CTER"/>
    <property type="match status" value="1"/>
</dbReference>
<evidence type="ECO:0000259" key="11">
    <source>
        <dbReference type="PROSITE" id="PS51192"/>
    </source>
</evidence>
<feature type="compositionally biased region" description="Basic and acidic residues" evidence="10">
    <location>
        <begin position="170"/>
        <end position="184"/>
    </location>
</feature>
<evidence type="ECO:0000256" key="1">
    <source>
        <dbReference type="ARBA" id="ARBA00004123"/>
    </source>
</evidence>
<dbReference type="Pfam" id="PF00176">
    <property type="entry name" value="SNF2-rel_dom"/>
    <property type="match status" value="1"/>
</dbReference>
<proteinExistence type="inferred from homology"/>
<gene>
    <name evidence="13" type="ORF">GSOID_T00005085001</name>
</gene>
<dbReference type="Proteomes" id="UP000001307">
    <property type="component" value="Unassembled WGS sequence"/>
</dbReference>
<feature type="compositionally biased region" description="Acidic residues" evidence="10">
    <location>
        <begin position="119"/>
        <end position="128"/>
    </location>
</feature>
<evidence type="ECO:0008006" key="15">
    <source>
        <dbReference type="Google" id="ProtNLM"/>
    </source>
</evidence>
<feature type="coiled-coil region" evidence="9">
    <location>
        <begin position="1115"/>
        <end position="1142"/>
    </location>
</feature>
<dbReference type="Pfam" id="PF00271">
    <property type="entry name" value="Helicase_C"/>
    <property type="match status" value="1"/>
</dbReference>
<protein>
    <recommendedName>
        <fullName evidence="15">Transcriptional regulator ATRX</fullName>
    </recommendedName>
</protein>
<dbReference type="InterPro" id="IPR038718">
    <property type="entry name" value="SNF2-like_sf"/>
</dbReference>
<dbReference type="InterPro" id="IPR027417">
    <property type="entry name" value="P-loop_NTPase"/>
</dbReference>
<dbReference type="PROSITE" id="PS51192">
    <property type="entry name" value="HELICASE_ATP_BIND_1"/>
    <property type="match status" value="1"/>
</dbReference>
<keyword evidence="3" id="KW-0547">Nucleotide-binding</keyword>
<feature type="compositionally biased region" description="Basic residues" evidence="10">
    <location>
        <begin position="138"/>
        <end position="148"/>
    </location>
</feature>
<feature type="compositionally biased region" description="Basic and acidic residues" evidence="10">
    <location>
        <begin position="1012"/>
        <end position="1021"/>
    </location>
</feature>
<dbReference type="PANTHER" id="PTHR45797:SF3">
    <property type="entry name" value="TRANSCRIPTIONAL REGULATOR ATRX HOMOLOG"/>
    <property type="match status" value="1"/>
</dbReference>
<dbReference type="GO" id="GO:0016887">
    <property type="term" value="F:ATP hydrolysis activity"/>
    <property type="evidence" value="ECO:0007669"/>
    <property type="project" value="InterPro"/>
</dbReference>
<feature type="compositionally biased region" description="Basic and acidic residues" evidence="10">
    <location>
        <begin position="655"/>
        <end position="677"/>
    </location>
</feature>
<organism evidence="13">
    <name type="scientific">Oikopleura dioica</name>
    <name type="common">Tunicate</name>
    <dbReference type="NCBI Taxonomy" id="34765"/>
    <lineage>
        <taxon>Eukaryota</taxon>
        <taxon>Metazoa</taxon>
        <taxon>Chordata</taxon>
        <taxon>Tunicata</taxon>
        <taxon>Appendicularia</taxon>
        <taxon>Copelata</taxon>
        <taxon>Oikopleuridae</taxon>
        <taxon>Oikopleura</taxon>
    </lineage>
</organism>
<feature type="region of interest" description="Disordered" evidence="10">
    <location>
        <begin position="1"/>
        <end position="192"/>
    </location>
</feature>
<dbReference type="GO" id="GO:0005524">
    <property type="term" value="F:ATP binding"/>
    <property type="evidence" value="ECO:0007669"/>
    <property type="project" value="UniProtKB-KW"/>
</dbReference>
<dbReference type="InterPro" id="IPR000330">
    <property type="entry name" value="SNF2_N"/>
</dbReference>
<feature type="compositionally biased region" description="Basic residues" evidence="10">
    <location>
        <begin position="105"/>
        <end position="115"/>
    </location>
</feature>
<reference evidence="13" key="1">
    <citation type="journal article" date="2010" name="Science">
        <title>Plasticity of animal genome architecture unmasked by rapid evolution of a pelagic tunicate.</title>
        <authorList>
            <person name="Denoeud F."/>
            <person name="Henriet S."/>
            <person name="Mungpakdee S."/>
            <person name="Aury J.M."/>
            <person name="Da Silva C."/>
            <person name="Brinkmann H."/>
            <person name="Mikhaleva J."/>
            <person name="Olsen L.C."/>
            <person name="Jubin C."/>
            <person name="Canestro C."/>
            <person name="Bouquet J.M."/>
            <person name="Danks G."/>
            <person name="Poulain J."/>
            <person name="Campsteijn C."/>
            <person name="Adamski M."/>
            <person name="Cross I."/>
            <person name="Yadetie F."/>
            <person name="Muffato M."/>
            <person name="Louis A."/>
            <person name="Butcher S."/>
            <person name="Tsagkogeorga G."/>
            <person name="Konrad A."/>
            <person name="Singh S."/>
            <person name="Jensen M.F."/>
            <person name="Cong E.H."/>
            <person name="Eikeseth-Otteraa H."/>
            <person name="Noel B."/>
            <person name="Anthouard V."/>
            <person name="Porcel B.M."/>
            <person name="Kachouri-Lafond R."/>
            <person name="Nishino A."/>
            <person name="Ugolini M."/>
            <person name="Chourrout P."/>
            <person name="Nishida H."/>
            <person name="Aasland R."/>
            <person name="Huzurbazar S."/>
            <person name="Westhof E."/>
            <person name="Delsuc F."/>
            <person name="Lehrach H."/>
            <person name="Reinhardt R."/>
            <person name="Weissenbach J."/>
            <person name="Roy S.W."/>
            <person name="Artiguenave F."/>
            <person name="Postlethwait J.H."/>
            <person name="Manak J.R."/>
            <person name="Thompson E.M."/>
            <person name="Jaillon O."/>
            <person name="Du Pasquier L."/>
            <person name="Boudinot P."/>
            <person name="Liberles D.A."/>
            <person name="Volff J.N."/>
            <person name="Philippe H."/>
            <person name="Lenhard B."/>
            <person name="Roest Crollius H."/>
            <person name="Wincker P."/>
            <person name="Chourrout D."/>
        </authorList>
    </citation>
    <scope>NUCLEOTIDE SEQUENCE [LARGE SCALE GENOMIC DNA]</scope>
</reference>
<keyword evidence="8" id="KW-0539">Nucleus</keyword>
<keyword evidence="6" id="KW-0067">ATP-binding</keyword>
<dbReference type="Gene3D" id="3.40.50.10810">
    <property type="entry name" value="Tandem AAA-ATPase domain"/>
    <property type="match status" value="1"/>
</dbReference>
<keyword evidence="5" id="KW-0347">Helicase</keyword>
<evidence type="ECO:0000256" key="2">
    <source>
        <dbReference type="ARBA" id="ARBA00007025"/>
    </source>
</evidence>
<dbReference type="SMART" id="SM00490">
    <property type="entry name" value="HELICc"/>
    <property type="match status" value="1"/>
</dbReference>
<keyword evidence="9" id="KW-0175">Coiled coil</keyword>
<dbReference type="GO" id="GO:0003677">
    <property type="term" value="F:DNA binding"/>
    <property type="evidence" value="ECO:0007669"/>
    <property type="project" value="UniProtKB-KW"/>
</dbReference>
<dbReference type="SMART" id="SM00487">
    <property type="entry name" value="DEXDc"/>
    <property type="match status" value="1"/>
</dbReference>
<dbReference type="OrthoDB" id="2020972at2759"/>
<feature type="compositionally biased region" description="Basic and acidic residues" evidence="10">
    <location>
        <begin position="83"/>
        <end position="104"/>
    </location>
</feature>
<evidence type="ECO:0000256" key="5">
    <source>
        <dbReference type="ARBA" id="ARBA00022806"/>
    </source>
</evidence>
<evidence type="ECO:0000256" key="3">
    <source>
        <dbReference type="ARBA" id="ARBA00022741"/>
    </source>
</evidence>
<dbReference type="EMBL" id="FN653031">
    <property type="protein sequence ID" value="CBY08512.1"/>
    <property type="molecule type" value="Genomic_DNA"/>
</dbReference>
<dbReference type="GO" id="GO:0004386">
    <property type="term" value="F:helicase activity"/>
    <property type="evidence" value="ECO:0007669"/>
    <property type="project" value="UniProtKB-KW"/>
</dbReference>
<feature type="region of interest" description="Disordered" evidence="10">
    <location>
        <begin position="1008"/>
        <end position="1032"/>
    </location>
</feature>
<accession>E4X9Q0</accession>
<evidence type="ECO:0000313" key="14">
    <source>
        <dbReference type="Proteomes" id="UP000001307"/>
    </source>
</evidence>
<feature type="compositionally biased region" description="Low complexity" evidence="10">
    <location>
        <begin position="55"/>
        <end position="72"/>
    </location>
</feature>
<feature type="compositionally biased region" description="Basic residues" evidence="10">
    <location>
        <begin position="160"/>
        <end position="169"/>
    </location>
</feature>
<name>E4X9Q0_OIKDI</name>
<dbReference type="InterPro" id="IPR044574">
    <property type="entry name" value="ARIP4-like"/>
</dbReference>
<evidence type="ECO:0000259" key="12">
    <source>
        <dbReference type="PROSITE" id="PS51194"/>
    </source>
</evidence>
<dbReference type="AlphaFoldDB" id="E4X9Q0"/>
<keyword evidence="7" id="KW-0238">DNA-binding</keyword>
<dbReference type="Gene3D" id="3.40.50.300">
    <property type="entry name" value="P-loop containing nucleotide triphosphate hydrolases"/>
    <property type="match status" value="1"/>
</dbReference>
<keyword evidence="14" id="KW-1185">Reference proteome</keyword>
<feature type="region of interest" description="Disordered" evidence="10">
    <location>
        <begin position="625"/>
        <end position="679"/>
    </location>
</feature>
<dbReference type="SUPFAM" id="SSF52540">
    <property type="entry name" value="P-loop containing nucleoside triphosphate hydrolases"/>
    <property type="match status" value="2"/>
</dbReference>
<evidence type="ECO:0000256" key="8">
    <source>
        <dbReference type="ARBA" id="ARBA00023242"/>
    </source>
</evidence>
<evidence type="ECO:0000256" key="4">
    <source>
        <dbReference type="ARBA" id="ARBA00022801"/>
    </source>
</evidence>
<feature type="domain" description="Helicase ATP-binding" evidence="11">
    <location>
        <begin position="276"/>
        <end position="463"/>
    </location>
</feature>
<feature type="domain" description="Helicase C-terminal" evidence="12">
    <location>
        <begin position="720"/>
        <end position="891"/>
    </location>
</feature>
<comment type="subcellular location">
    <subcellularLocation>
        <location evidence="1">Nucleus</location>
    </subcellularLocation>
</comment>
<comment type="similarity">
    <text evidence="2">Belongs to the SNF2/RAD54 helicase family.</text>
</comment>
<dbReference type="PANTHER" id="PTHR45797">
    <property type="entry name" value="RAD54-LIKE"/>
    <property type="match status" value="1"/>
</dbReference>
<dbReference type="InterPro" id="IPR014001">
    <property type="entry name" value="Helicase_ATP-bd"/>
</dbReference>
<evidence type="ECO:0000256" key="9">
    <source>
        <dbReference type="SAM" id="Coils"/>
    </source>
</evidence>
<dbReference type="GO" id="GO:0005634">
    <property type="term" value="C:nucleus"/>
    <property type="evidence" value="ECO:0007669"/>
    <property type="project" value="UniProtKB-SubCell"/>
</dbReference>
<evidence type="ECO:0000313" key="13">
    <source>
        <dbReference type="EMBL" id="CBY08512.1"/>
    </source>
</evidence>
<dbReference type="InterPro" id="IPR001650">
    <property type="entry name" value="Helicase_C-like"/>
</dbReference>
<keyword evidence="4" id="KW-0378">Hydrolase</keyword>